<comment type="caution">
    <text evidence="1">The sequence shown here is derived from an EMBL/GenBank/DDBJ whole genome shotgun (WGS) entry which is preliminary data.</text>
</comment>
<dbReference type="EMBL" id="BLXT01005549">
    <property type="protein sequence ID" value="GFO23883.1"/>
    <property type="molecule type" value="Genomic_DNA"/>
</dbReference>
<evidence type="ECO:0000313" key="1">
    <source>
        <dbReference type="EMBL" id="GFO23883.1"/>
    </source>
</evidence>
<sequence>MSDLIPVSWMTFRVFDPGRSAENSQLSDPSTKLFLLASMLASLPYQDLVPPSHVNAFGWTGRPFALHVAIASSCNTLLCHQYTCPGLERLYMI</sequence>
<name>A0AAV4BXD9_9GAST</name>
<keyword evidence="2" id="KW-1185">Reference proteome</keyword>
<dbReference type="AlphaFoldDB" id="A0AAV4BXD9"/>
<dbReference type="Proteomes" id="UP000735302">
    <property type="component" value="Unassembled WGS sequence"/>
</dbReference>
<accession>A0AAV4BXD9</accession>
<protein>
    <submittedName>
        <fullName evidence="1">Uncharacterized protein</fullName>
    </submittedName>
</protein>
<proteinExistence type="predicted"/>
<organism evidence="1 2">
    <name type="scientific">Plakobranchus ocellatus</name>
    <dbReference type="NCBI Taxonomy" id="259542"/>
    <lineage>
        <taxon>Eukaryota</taxon>
        <taxon>Metazoa</taxon>
        <taxon>Spiralia</taxon>
        <taxon>Lophotrochozoa</taxon>
        <taxon>Mollusca</taxon>
        <taxon>Gastropoda</taxon>
        <taxon>Heterobranchia</taxon>
        <taxon>Euthyneura</taxon>
        <taxon>Panpulmonata</taxon>
        <taxon>Sacoglossa</taxon>
        <taxon>Placobranchoidea</taxon>
        <taxon>Plakobranchidae</taxon>
        <taxon>Plakobranchus</taxon>
    </lineage>
</organism>
<evidence type="ECO:0000313" key="2">
    <source>
        <dbReference type="Proteomes" id="UP000735302"/>
    </source>
</evidence>
<reference evidence="1 2" key="1">
    <citation type="journal article" date="2021" name="Elife">
        <title>Chloroplast acquisition without the gene transfer in kleptoplastic sea slugs, Plakobranchus ocellatus.</title>
        <authorList>
            <person name="Maeda T."/>
            <person name="Takahashi S."/>
            <person name="Yoshida T."/>
            <person name="Shimamura S."/>
            <person name="Takaki Y."/>
            <person name="Nagai Y."/>
            <person name="Toyoda A."/>
            <person name="Suzuki Y."/>
            <person name="Arimoto A."/>
            <person name="Ishii H."/>
            <person name="Satoh N."/>
            <person name="Nishiyama T."/>
            <person name="Hasebe M."/>
            <person name="Maruyama T."/>
            <person name="Minagawa J."/>
            <person name="Obokata J."/>
            <person name="Shigenobu S."/>
        </authorList>
    </citation>
    <scope>NUCLEOTIDE SEQUENCE [LARGE SCALE GENOMIC DNA]</scope>
</reference>
<gene>
    <name evidence="1" type="ORF">PoB_005038800</name>
</gene>